<reference evidence="2 3" key="1">
    <citation type="submission" date="2019-03" db="EMBL/GenBank/DDBJ databases">
        <title>First draft genome of Liparis tanakae, snailfish: a comprehensive survey of snailfish specific genes.</title>
        <authorList>
            <person name="Kim W."/>
            <person name="Song I."/>
            <person name="Jeong J.-H."/>
            <person name="Kim D."/>
            <person name="Kim S."/>
            <person name="Ryu S."/>
            <person name="Song J.Y."/>
            <person name="Lee S.K."/>
        </authorList>
    </citation>
    <scope>NUCLEOTIDE SEQUENCE [LARGE SCALE GENOMIC DNA]</scope>
    <source>
        <tissue evidence="2">Muscle</tissue>
    </source>
</reference>
<sequence length="212" mass="22831">MTSLSSAFISSKSLAAASTGTGLLQLPDALSCVLLLASRLDEQRPQLLDFMFDLFFLSSGRNTTWTVFPFLLWQGFKLILRGVEGGVGSHAVWTAAVLQLLDHAEEPAKRQEKNGKGQRGGGGGGIQCSLKLTPPSMYKRSPPGGSVDFETRAAHLCHPEVSRQIGSSLNQDFNHRTGVGLASQHQGRPVMERIWITNATSLAIVQNGALKC</sequence>
<dbReference type="Proteomes" id="UP000314294">
    <property type="component" value="Unassembled WGS sequence"/>
</dbReference>
<dbReference type="EMBL" id="SRLO01000151">
    <property type="protein sequence ID" value="TNN71360.1"/>
    <property type="molecule type" value="Genomic_DNA"/>
</dbReference>
<evidence type="ECO:0000313" key="3">
    <source>
        <dbReference type="Proteomes" id="UP000314294"/>
    </source>
</evidence>
<protein>
    <submittedName>
        <fullName evidence="2">Uncharacterized protein</fullName>
    </submittedName>
</protein>
<name>A0A4Z2I0N8_9TELE</name>
<dbReference type="AlphaFoldDB" id="A0A4Z2I0N8"/>
<feature type="compositionally biased region" description="Gly residues" evidence="1">
    <location>
        <begin position="117"/>
        <end position="126"/>
    </location>
</feature>
<feature type="region of interest" description="Disordered" evidence="1">
    <location>
        <begin position="107"/>
        <end position="126"/>
    </location>
</feature>
<comment type="caution">
    <text evidence="2">The sequence shown here is derived from an EMBL/GenBank/DDBJ whole genome shotgun (WGS) entry which is preliminary data.</text>
</comment>
<organism evidence="2 3">
    <name type="scientific">Liparis tanakae</name>
    <name type="common">Tanaka's snailfish</name>
    <dbReference type="NCBI Taxonomy" id="230148"/>
    <lineage>
        <taxon>Eukaryota</taxon>
        <taxon>Metazoa</taxon>
        <taxon>Chordata</taxon>
        <taxon>Craniata</taxon>
        <taxon>Vertebrata</taxon>
        <taxon>Euteleostomi</taxon>
        <taxon>Actinopterygii</taxon>
        <taxon>Neopterygii</taxon>
        <taxon>Teleostei</taxon>
        <taxon>Neoteleostei</taxon>
        <taxon>Acanthomorphata</taxon>
        <taxon>Eupercaria</taxon>
        <taxon>Perciformes</taxon>
        <taxon>Cottioidei</taxon>
        <taxon>Cottales</taxon>
        <taxon>Liparidae</taxon>
        <taxon>Liparis</taxon>
    </lineage>
</organism>
<proteinExistence type="predicted"/>
<keyword evidence="3" id="KW-1185">Reference proteome</keyword>
<evidence type="ECO:0000313" key="2">
    <source>
        <dbReference type="EMBL" id="TNN71360.1"/>
    </source>
</evidence>
<evidence type="ECO:0000256" key="1">
    <source>
        <dbReference type="SAM" id="MobiDB-lite"/>
    </source>
</evidence>
<gene>
    <name evidence="2" type="ORF">EYF80_018438</name>
</gene>
<accession>A0A4Z2I0N8</accession>